<evidence type="ECO:0000313" key="1">
    <source>
        <dbReference type="EMBL" id="EFX87218.1"/>
    </source>
</evidence>
<name>E9FZR7_DAPPU</name>
<dbReference type="Proteomes" id="UP000000305">
    <property type="component" value="Unassembled WGS sequence"/>
</dbReference>
<evidence type="ECO:0000313" key="2">
    <source>
        <dbReference type="Proteomes" id="UP000000305"/>
    </source>
</evidence>
<reference evidence="1 2" key="1">
    <citation type="journal article" date="2011" name="Science">
        <title>The ecoresponsive genome of Daphnia pulex.</title>
        <authorList>
            <person name="Colbourne J.K."/>
            <person name="Pfrender M.E."/>
            <person name="Gilbert D."/>
            <person name="Thomas W.K."/>
            <person name="Tucker A."/>
            <person name="Oakley T.H."/>
            <person name="Tokishita S."/>
            <person name="Aerts A."/>
            <person name="Arnold G.J."/>
            <person name="Basu M.K."/>
            <person name="Bauer D.J."/>
            <person name="Caceres C.E."/>
            <person name="Carmel L."/>
            <person name="Casola C."/>
            <person name="Choi J.H."/>
            <person name="Detter J.C."/>
            <person name="Dong Q."/>
            <person name="Dusheyko S."/>
            <person name="Eads B.D."/>
            <person name="Frohlich T."/>
            <person name="Geiler-Samerotte K.A."/>
            <person name="Gerlach D."/>
            <person name="Hatcher P."/>
            <person name="Jogdeo S."/>
            <person name="Krijgsveld J."/>
            <person name="Kriventseva E.V."/>
            <person name="Kultz D."/>
            <person name="Laforsch C."/>
            <person name="Lindquist E."/>
            <person name="Lopez J."/>
            <person name="Manak J.R."/>
            <person name="Muller J."/>
            <person name="Pangilinan J."/>
            <person name="Patwardhan R.P."/>
            <person name="Pitluck S."/>
            <person name="Pritham E.J."/>
            <person name="Rechtsteiner A."/>
            <person name="Rho M."/>
            <person name="Rogozin I.B."/>
            <person name="Sakarya O."/>
            <person name="Salamov A."/>
            <person name="Schaack S."/>
            <person name="Shapiro H."/>
            <person name="Shiga Y."/>
            <person name="Skalitzky C."/>
            <person name="Smith Z."/>
            <person name="Souvorov A."/>
            <person name="Sung W."/>
            <person name="Tang Z."/>
            <person name="Tsuchiya D."/>
            <person name="Tu H."/>
            <person name="Vos H."/>
            <person name="Wang M."/>
            <person name="Wolf Y.I."/>
            <person name="Yamagata H."/>
            <person name="Yamada T."/>
            <person name="Ye Y."/>
            <person name="Shaw J.R."/>
            <person name="Andrews J."/>
            <person name="Crease T.J."/>
            <person name="Tang H."/>
            <person name="Lucas S.M."/>
            <person name="Robertson H.M."/>
            <person name="Bork P."/>
            <person name="Koonin E.V."/>
            <person name="Zdobnov E.M."/>
            <person name="Grigoriev I.V."/>
            <person name="Lynch M."/>
            <person name="Boore J.L."/>
        </authorList>
    </citation>
    <scope>NUCLEOTIDE SEQUENCE [LARGE SCALE GENOMIC DNA]</scope>
</reference>
<sequence length="59" mass="6686">MKRGNLYHQNVVVVSLMFPDCGFQAVGKYLLLDLQKMFSGKFPDCSVLHNPVEKFAARP</sequence>
<dbReference type="KEGG" id="dpx:DAPPUDRAFT_312635"/>
<dbReference type="EMBL" id="GL732528">
    <property type="protein sequence ID" value="EFX87218.1"/>
    <property type="molecule type" value="Genomic_DNA"/>
</dbReference>
<protein>
    <submittedName>
        <fullName evidence="1">Uncharacterized protein</fullName>
    </submittedName>
</protein>
<accession>E9FZR7</accession>
<dbReference type="HOGENOM" id="CLU_2963129_0_0_1"/>
<dbReference type="AlphaFoldDB" id="E9FZR7"/>
<gene>
    <name evidence="1" type="ORF">DAPPUDRAFT_312635</name>
</gene>
<keyword evidence="2" id="KW-1185">Reference proteome</keyword>
<proteinExistence type="predicted"/>
<dbReference type="InParanoid" id="E9FZR7"/>
<organism evidence="1 2">
    <name type="scientific">Daphnia pulex</name>
    <name type="common">Water flea</name>
    <dbReference type="NCBI Taxonomy" id="6669"/>
    <lineage>
        <taxon>Eukaryota</taxon>
        <taxon>Metazoa</taxon>
        <taxon>Ecdysozoa</taxon>
        <taxon>Arthropoda</taxon>
        <taxon>Crustacea</taxon>
        <taxon>Branchiopoda</taxon>
        <taxon>Diplostraca</taxon>
        <taxon>Cladocera</taxon>
        <taxon>Anomopoda</taxon>
        <taxon>Daphniidae</taxon>
        <taxon>Daphnia</taxon>
    </lineage>
</organism>